<evidence type="ECO:0000313" key="3">
    <source>
        <dbReference type="Proteomes" id="UP000307164"/>
    </source>
</evidence>
<comment type="caution">
    <text evidence="2">The sequence shown here is derived from an EMBL/GenBank/DDBJ whole genome shotgun (WGS) entry which is preliminary data.</text>
</comment>
<evidence type="ECO:0000256" key="1">
    <source>
        <dbReference type="SAM" id="Phobius"/>
    </source>
</evidence>
<dbReference type="Proteomes" id="UP000307164">
    <property type="component" value="Unassembled WGS sequence"/>
</dbReference>
<accession>A0ABY2VVX5</accession>
<feature type="transmembrane region" description="Helical" evidence="1">
    <location>
        <begin position="68"/>
        <end position="86"/>
    </location>
</feature>
<protein>
    <submittedName>
        <fullName evidence="2">Uncharacterized protein</fullName>
    </submittedName>
</protein>
<keyword evidence="3" id="KW-1185">Reference proteome</keyword>
<keyword evidence="1" id="KW-1133">Transmembrane helix</keyword>
<organism evidence="2 3">
    <name type="scientific">Pseudoalteromonas aurantia</name>
    <dbReference type="NCBI Taxonomy" id="43654"/>
    <lineage>
        <taxon>Bacteria</taxon>
        <taxon>Pseudomonadati</taxon>
        <taxon>Pseudomonadota</taxon>
        <taxon>Gammaproteobacteria</taxon>
        <taxon>Alteromonadales</taxon>
        <taxon>Pseudoalteromonadaceae</taxon>
        <taxon>Pseudoalteromonas</taxon>
    </lineage>
</organism>
<gene>
    <name evidence="2" type="ORF">CWC20_13435</name>
</gene>
<dbReference type="EMBL" id="PNBW01000062">
    <property type="protein sequence ID" value="TMO73313.1"/>
    <property type="molecule type" value="Genomic_DNA"/>
</dbReference>
<evidence type="ECO:0000313" key="2">
    <source>
        <dbReference type="EMBL" id="TMO73313.1"/>
    </source>
</evidence>
<keyword evidence="1" id="KW-0812">Transmembrane</keyword>
<name>A0ABY2VVX5_9GAMM</name>
<proteinExistence type="predicted"/>
<keyword evidence="1" id="KW-0472">Membrane</keyword>
<sequence length="110" mass="12201">MHQIVDAGFMFTGSELIKYISVKCDFFEKSKLESSVVMAIVISSVLLFVVSVSVLMSAIVYKKTNLKRAGLFGLLVSFVLIGSSYYGDFWQMDGCLDSGGRYNETLKVCE</sequence>
<feature type="transmembrane region" description="Helical" evidence="1">
    <location>
        <begin position="36"/>
        <end position="61"/>
    </location>
</feature>
<reference evidence="3" key="1">
    <citation type="submission" date="2019-06" db="EMBL/GenBank/DDBJ databases">
        <title>Co-occurence of chitin degradation, pigmentation and bioactivity in marine Pseudoalteromonas.</title>
        <authorList>
            <person name="Sonnenschein E.C."/>
            <person name="Bech P.K."/>
        </authorList>
    </citation>
    <scope>NUCLEOTIDE SEQUENCE [LARGE SCALE GENOMIC DNA]</scope>
    <source>
        <strain evidence="3">S3895</strain>
    </source>
</reference>